<evidence type="ECO:0000259" key="7">
    <source>
        <dbReference type="Pfam" id="PF01545"/>
    </source>
</evidence>
<comment type="subcellular location">
    <subcellularLocation>
        <location evidence="1">Membrane</location>
        <topology evidence="1">Multi-pass membrane protein</topology>
    </subcellularLocation>
</comment>
<proteinExistence type="predicted"/>
<organism evidence="8 9">
    <name type="scientific">Streptococcus pneumoniae</name>
    <dbReference type="NCBI Taxonomy" id="1313"/>
    <lineage>
        <taxon>Bacteria</taxon>
        <taxon>Bacillati</taxon>
        <taxon>Bacillota</taxon>
        <taxon>Bacilli</taxon>
        <taxon>Lactobacillales</taxon>
        <taxon>Streptococcaceae</taxon>
        <taxon>Streptococcus</taxon>
    </lineage>
</organism>
<reference evidence="8 9" key="1">
    <citation type="submission" date="2019-11" db="EMBL/GenBank/DDBJ databases">
        <title>Growth characteristics of pneumococcus vary with the chemical composition of the capsule and with environmental conditions.</title>
        <authorList>
            <person name="Tothpal A."/>
            <person name="Desobry K."/>
            <person name="Joshi S."/>
            <person name="Wyllie A.L."/>
            <person name="Weinberger D.M."/>
        </authorList>
    </citation>
    <scope>NUCLEOTIDE SEQUENCE [LARGE SCALE GENOMIC DNA]</scope>
    <source>
        <strain evidence="9">pnumococcus19F</strain>
    </source>
</reference>
<evidence type="ECO:0000256" key="3">
    <source>
        <dbReference type="ARBA" id="ARBA00022692"/>
    </source>
</evidence>
<dbReference type="InterPro" id="IPR050291">
    <property type="entry name" value="CDF_Transporter"/>
</dbReference>
<sequence>LLIGIRMARQPADRDHRFGHWKIEDLASLITSIIMFYVGFDVLRDTIQKILSREETVIDPLGATLGIISAAIMFLVYLYNTRLSKKSNSKALKAAAKDNL</sequence>
<evidence type="ECO:0000313" key="8">
    <source>
        <dbReference type="EMBL" id="MTW00041.1"/>
    </source>
</evidence>
<feature type="domain" description="Cation efflux protein transmembrane" evidence="7">
    <location>
        <begin position="1"/>
        <end position="100"/>
    </location>
</feature>
<dbReference type="GO" id="GO:0016020">
    <property type="term" value="C:membrane"/>
    <property type="evidence" value="ECO:0007669"/>
    <property type="project" value="UniProtKB-SubCell"/>
</dbReference>
<feature type="non-terminal residue" evidence="8">
    <location>
        <position position="100"/>
    </location>
</feature>
<dbReference type="Pfam" id="PF01545">
    <property type="entry name" value="Cation_efflux"/>
    <property type="match status" value="1"/>
</dbReference>
<protein>
    <submittedName>
        <fullName evidence="8">CDF family manganese efflux transporter MntE</fullName>
    </submittedName>
</protein>
<evidence type="ECO:0000313" key="9">
    <source>
        <dbReference type="Proteomes" id="UP000437160"/>
    </source>
</evidence>
<keyword evidence="4 6" id="KW-1133">Transmembrane helix</keyword>
<dbReference type="InterPro" id="IPR027469">
    <property type="entry name" value="Cation_efflux_TMD_sf"/>
</dbReference>
<feature type="transmembrane region" description="Helical" evidence="6">
    <location>
        <begin position="60"/>
        <end position="80"/>
    </location>
</feature>
<accession>A0A6I3UUN8</accession>
<evidence type="ECO:0000256" key="5">
    <source>
        <dbReference type="ARBA" id="ARBA00023136"/>
    </source>
</evidence>
<name>A0A6I3UUN8_STREE</name>
<dbReference type="EMBL" id="WNIA01000610">
    <property type="protein sequence ID" value="MTW00041.1"/>
    <property type="molecule type" value="Genomic_DNA"/>
</dbReference>
<dbReference type="SUPFAM" id="SSF161111">
    <property type="entry name" value="Cation efflux protein transmembrane domain-like"/>
    <property type="match status" value="1"/>
</dbReference>
<evidence type="ECO:0000256" key="4">
    <source>
        <dbReference type="ARBA" id="ARBA00022989"/>
    </source>
</evidence>
<dbReference type="AlphaFoldDB" id="A0A6I3UUN8"/>
<feature type="non-terminal residue" evidence="8">
    <location>
        <position position="1"/>
    </location>
</feature>
<keyword evidence="3 6" id="KW-0812">Transmembrane</keyword>
<dbReference type="PANTHER" id="PTHR43840:SF50">
    <property type="entry name" value="MANGANESE EFFLUX SYSTEM PROTEIN MNES"/>
    <property type="match status" value="1"/>
</dbReference>
<evidence type="ECO:0000256" key="2">
    <source>
        <dbReference type="ARBA" id="ARBA00022448"/>
    </source>
</evidence>
<comment type="caution">
    <text evidence="8">The sequence shown here is derived from an EMBL/GenBank/DDBJ whole genome shotgun (WGS) entry which is preliminary data.</text>
</comment>
<keyword evidence="5 6" id="KW-0472">Membrane</keyword>
<dbReference type="Proteomes" id="UP000437160">
    <property type="component" value="Unassembled WGS sequence"/>
</dbReference>
<dbReference type="PANTHER" id="PTHR43840">
    <property type="entry name" value="MITOCHONDRIAL METAL TRANSPORTER 1-RELATED"/>
    <property type="match status" value="1"/>
</dbReference>
<keyword evidence="2" id="KW-0813">Transport</keyword>
<evidence type="ECO:0000256" key="1">
    <source>
        <dbReference type="ARBA" id="ARBA00004141"/>
    </source>
</evidence>
<dbReference type="Gene3D" id="1.20.1510.10">
    <property type="entry name" value="Cation efflux protein transmembrane domain"/>
    <property type="match status" value="1"/>
</dbReference>
<gene>
    <name evidence="8" type="primary">mntE</name>
    <name evidence="8" type="ORF">GM536_13595</name>
</gene>
<dbReference type="GO" id="GO:0008324">
    <property type="term" value="F:monoatomic cation transmembrane transporter activity"/>
    <property type="evidence" value="ECO:0007669"/>
    <property type="project" value="InterPro"/>
</dbReference>
<feature type="transmembrane region" description="Helical" evidence="6">
    <location>
        <begin position="21"/>
        <end position="40"/>
    </location>
</feature>
<dbReference type="InterPro" id="IPR058533">
    <property type="entry name" value="Cation_efflux_TM"/>
</dbReference>
<evidence type="ECO:0000256" key="6">
    <source>
        <dbReference type="SAM" id="Phobius"/>
    </source>
</evidence>